<evidence type="ECO:0000313" key="7">
    <source>
        <dbReference type="Proteomes" id="UP000007382"/>
    </source>
</evidence>
<keyword evidence="4" id="KW-0411">Iron-sulfur</keyword>
<dbReference type="PATRIC" id="fig|1162668.3.peg.2253"/>
<proteinExistence type="predicted"/>
<name>I0IQM5_LEPFC</name>
<evidence type="ECO:0000256" key="1">
    <source>
        <dbReference type="ARBA" id="ARBA00022714"/>
    </source>
</evidence>
<feature type="domain" description="Iron-binding zinc finger CDGSH type" evidence="5">
    <location>
        <begin position="41"/>
        <end position="75"/>
    </location>
</feature>
<dbReference type="InterPro" id="IPR042216">
    <property type="entry name" value="MitoNEET_CISD"/>
</dbReference>
<dbReference type="EMBL" id="AP012342">
    <property type="protein sequence ID" value="BAM07574.1"/>
    <property type="molecule type" value="Genomic_DNA"/>
</dbReference>
<evidence type="ECO:0000256" key="2">
    <source>
        <dbReference type="ARBA" id="ARBA00022723"/>
    </source>
</evidence>
<dbReference type="HOGENOM" id="CLU_145019_2_1_0"/>
<protein>
    <recommendedName>
        <fullName evidence="5">Iron-binding zinc finger CDGSH type domain-containing protein</fullName>
    </recommendedName>
</protein>
<dbReference type="STRING" id="1162668.LFE_1896"/>
<dbReference type="PANTHER" id="PTHR46491:SF3">
    <property type="entry name" value="CDGSH IRON-SULFUR DOMAIN-CONTAINING PROTEIN 3, MITOCHONDRIAL"/>
    <property type="match status" value="1"/>
</dbReference>
<keyword evidence="2" id="KW-0479">Metal-binding</keyword>
<evidence type="ECO:0000256" key="4">
    <source>
        <dbReference type="ARBA" id="ARBA00023014"/>
    </source>
</evidence>
<dbReference type="PANTHER" id="PTHR46491">
    <property type="entry name" value="CDGSH IRON SULFUR DOMAIN PROTEIN HOMOLOG"/>
    <property type="match status" value="1"/>
</dbReference>
<keyword evidence="1" id="KW-0001">2Fe-2S</keyword>
<dbReference type="Pfam" id="PF09360">
    <property type="entry name" value="zf-CDGSH"/>
    <property type="match status" value="1"/>
</dbReference>
<organism evidence="6 7">
    <name type="scientific">Leptospirillum ferrooxidans (strain C2-3)</name>
    <dbReference type="NCBI Taxonomy" id="1162668"/>
    <lineage>
        <taxon>Bacteria</taxon>
        <taxon>Pseudomonadati</taxon>
        <taxon>Nitrospirota</taxon>
        <taxon>Nitrospiria</taxon>
        <taxon>Nitrospirales</taxon>
        <taxon>Nitrospiraceae</taxon>
        <taxon>Leptospirillum</taxon>
    </lineage>
</organism>
<dbReference type="InterPro" id="IPR052950">
    <property type="entry name" value="CISD"/>
</dbReference>
<dbReference type="GO" id="GO:0051537">
    <property type="term" value="F:2 iron, 2 sulfur cluster binding"/>
    <property type="evidence" value="ECO:0007669"/>
    <property type="project" value="UniProtKB-KW"/>
</dbReference>
<evidence type="ECO:0000256" key="3">
    <source>
        <dbReference type="ARBA" id="ARBA00023004"/>
    </source>
</evidence>
<dbReference type="KEGG" id="lfc:LFE_1896"/>
<evidence type="ECO:0000259" key="5">
    <source>
        <dbReference type="SMART" id="SM00704"/>
    </source>
</evidence>
<dbReference type="Gene3D" id="3.40.5.90">
    <property type="entry name" value="CDGSH iron-sulfur domain, mitoNEET-type"/>
    <property type="match status" value="2"/>
</dbReference>
<dbReference type="OrthoDB" id="9795032at2"/>
<dbReference type="GO" id="GO:0046872">
    <property type="term" value="F:metal ion binding"/>
    <property type="evidence" value="ECO:0007669"/>
    <property type="project" value="UniProtKB-KW"/>
</dbReference>
<evidence type="ECO:0000313" key="6">
    <source>
        <dbReference type="EMBL" id="BAM07574.1"/>
    </source>
</evidence>
<accession>I0IQM5</accession>
<keyword evidence="3" id="KW-0408">Iron</keyword>
<dbReference type="GO" id="GO:0005737">
    <property type="term" value="C:cytoplasm"/>
    <property type="evidence" value="ECO:0007669"/>
    <property type="project" value="UniProtKB-ARBA"/>
</dbReference>
<dbReference type="AlphaFoldDB" id="I0IQM5"/>
<dbReference type="Proteomes" id="UP000007382">
    <property type="component" value="Chromosome"/>
</dbReference>
<dbReference type="RefSeq" id="WP_014450058.1">
    <property type="nucleotide sequence ID" value="NC_017094.1"/>
</dbReference>
<gene>
    <name evidence="6" type="ordered locus">LFE_1896</name>
</gene>
<feature type="domain" description="Iron-binding zinc finger CDGSH type" evidence="5">
    <location>
        <begin position="4"/>
        <end position="40"/>
    </location>
</feature>
<reference evidence="7" key="2">
    <citation type="submission" date="2012-03" db="EMBL/GenBank/DDBJ databases">
        <title>The complete genome sequence of the pioneer microbe on fresh volcanic deposit, Leptospirillum ferrooxidans strain C2-3.</title>
        <authorList>
            <person name="Fujimura R."/>
            <person name="Sato Y."/>
            <person name="Nishizawa T."/>
            <person name="Nanba K."/>
            <person name="Oshima K."/>
            <person name="Hattori M."/>
            <person name="Kamijo T."/>
            <person name="Ohta H."/>
        </authorList>
    </citation>
    <scope>NUCLEOTIDE SEQUENCE [LARGE SCALE GENOMIC DNA]</scope>
    <source>
        <strain evidence="7">C2-3</strain>
    </source>
</reference>
<dbReference type="eggNOG" id="COG3369">
    <property type="taxonomic scope" value="Bacteria"/>
</dbReference>
<keyword evidence="7" id="KW-1185">Reference proteome</keyword>
<sequence>MSGKSPIVRDEAAGTYYWCACGKTGSELFCDGSHSRLHTGKTPMEVTIASDRKVAWCTCKKSGNAPFCDGTHSKL</sequence>
<dbReference type="InterPro" id="IPR018967">
    <property type="entry name" value="FeS-contain_CDGSH-typ"/>
</dbReference>
<reference evidence="6 7" key="1">
    <citation type="journal article" date="2012" name="J. Bacteriol.">
        <title>Complete Genome Sequence of Leptospirillum ferrooxidans Strain C2-3, Isolated from a Fresh Volcanic Ash Deposit on the Island of Miyake, Japan.</title>
        <authorList>
            <person name="Fujimura R."/>
            <person name="Sato Y."/>
            <person name="Nishizawa T."/>
            <person name="Oshima K."/>
            <person name="Kim S.-W."/>
            <person name="Hattori M."/>
            <person name="Kamijo T."/>
            <person name="Ohta H."/>
        </authorList>
    </citation>
    <scope>NUCLEOTIDE SEQUENCE [LARGE SCALE GENOMIC DNA]</scope>
    <source>
        <strain evidence="6 7">C2-3</strain>
    </source>
</reference>
<dbReference type="SMART" id="SM00704">
    <property type="entry name" value="ZnF_CDGSH"/>
    <property type="match status" value="2"/>
</dbReference>